<evidence type="ECO:0000313" key="1">
    <source>
        <dbReference type="EMBL" id="CAB0005281.1"/>
    </source>
</evidence>
<feature type="non-terminal residue" evidence="1">
    <location>
        <position position="160"/>
    </location>
</feature>
<sequence length="160" mass="18398">MPRQSLRLKMLVKDCRENPFRILSNGGEMFQKRIVRKERPTSDSAQTKRITSKSKIMFSEKPEKLAQHVPQKLAKRCKKGLGIHFSRTTRGVVKAILERNVMGFKKSVCLLHSSCQGNQTKKMHGSRLEKEFFFLLHSEIPGGFCSSVPRNVLEYSWDST</sequence>
<proteinExistence type="predicted"/>
<name>A0A6H5GRX1_9HEMI</name>
<accession>A0A6H5GRX1</accession>
<dbReference type="EMBL" id="CADCXU010016158">
    <property type="protein sequence ID" value="CAB0005281.1"/>
    <property type="molecule type" value="Genomic_DNA"/>
</dbReference>
<evidence type="ECO:0000313" key="2">
    <source>
        <dbReference type="Proteomes" id="UP000479000"/>
    </source>
</evidence>
<reference evidence="1 2" key="1">
    <citation type="submission" date="2020-02" db="EMBL/GenBank/DDBJ databases">
        <authorList>
            <person name="Ferguson B K."/>
        </authorList>
    </citation>
    <scope>NUCLEOTIDE SEQUENCE [LARGE SCALE GENOMIC DNA]</scope>
</reference>
<dbReference type="Proteomes" id="UP000479000">
    <property type="component" value="Unassembled WGS sequence"/>
</dbReference>
<keyword evidence="2" id="KW-1185">Reference proteome</keyword>
<protein>
    <submittedName>
        <fullName evidence="1">Uncharacterized protein</fullName>
    </submittedName>
</protein>
<gene>
    <name evidence="1" type="ORF">NTEN_LOCUS10758</name>
</gene>
<organism evidence="1 2">
    <name type="scientific">Nesidiocoris tenuis</name>
    <dbReference type="NCBI Taxonomy" id="355587"/>
    <lineage>
        <taxon>Eukaryota</taxon>
        <taxon>Metazoa</taxon>
        <taxon>Ecdysozoa</taxon>
        <taxon>Arthropoda</taxon>
        <taxon>Hexapoda</taxon>
        <taxon>Insecta</taxon>
        <taxon>Pterygota</taxon>
        <taxon>Neoptera</taxon>
        <taxon>Paraneoptera</taxon>
        <taxon>Hemiptera</taxon>
        <taxon>Heteroptera</taxon>
        <taxon>Panheteroptera</taxon>
        <taxon>Cimicomorpha</taxon>
        <taxon>Miridae</taxon>
        <taxon>Dicyphina</taxon>
        <taxon>Nesidiocoris</taxon>
    </lineage>
</organism>
<dbReference type="AlphaFoldDB" id="A0A6H5GRX1"/>